<sequence length="398" mass="43520">MKAVSIKVLIVSLNGVQELSGGGLYLRSVVRAFASLDHVEVTVISKEVGEQSVPLPENARYVYVPKTVRSDIVSRAMLNPTFLGTSTGLIAQYAQEADLVVLHNSRCGRILSTLKRQFPGKRFGIISDNSEYDLRRLHEASNWLRKLERAIDSAEIYAAEKRCLQADFISFITRKDRDVYIARYGQPAENEILPITVEAGISATELRPAQHPRVIFTGHFGFAPNVSALQTFAQAAEQFRLSAAGHGVSFAAAGAGLSKCSIPGEYFERLESPSSAQMQAFFRSASVYLAPVAWGSGMKTKVAEALSYGLPVICMANAAEGYEDVLSSDRYRCVIEVVNDIGQMVQGLAALFADPDELLRRRQLALEAFHLYLSPDSQARRMQSLLAAIGLEAAGHQS</sequence>
<proteinExistence type="predicted"/>
<evidence type="ECO:0000313" key="2">
    <source>
        <dbReference type="Proteomes" id="UP000245216"/>
    </source>
</evidence>
<dbReference type="SUPFAM" id="SSF53756">
    <property type="entry name" value="UDP-Glycosyltransferase/glycogen phosphorylase"/>
    <property type="match status" value="1"/>
</dbReference>
<evidence type="ECO:0008006" key="3">
    <source>
        <dbReference type="Google" id="ProtNLM"/>
    </source>
</evidence>
<dbReference type="EMBL" id="QEXO01000003">
    <property type="protein sequence ID" value="PWE13881.1"/>
    <property type="molecule type" value="Genomic_DNA"/>
</dbReference>
<dbReference type="CDD" id="cd03801">
    <property type="entry name" value="GT4_PimA-like"/>
    <property type="match status" value="1"/>
</dbReference>
<dbReference type="Gene3D" id="3.40.50.2000">
    <property type="entry name" value="Glycogen Phosphorylase B"/>
    <property type="match status" value="2"/>
</dbReference>
<reference evidence="1 2" key="2">
    <citation type="submission" date="2018-05" db="EMBL/GenBank/DDBJ databases">
        <authorList>
            <person name="Lanie J.A."/>
            <person name="Ng W.-L."/>
            <person name="Kazmierczak K.M."/>
            <person name="Andrzejewski T.M."/>
            <person name="Davidsen T.M."/>
            <person name="Wayne K.J."/>
            <person name="Tettelin H."/>
            <person name="Glass J.I."/>
            <person name="Rusch D."/>
            <person name="Podicherti R."/>
            <person name="Tsui H.-C.T."/>
            <person name="Winkler M.E."/>
        </authorList>
    </citation>
    <scope>NUCLEOTIDE SEQUENCE [LARGE SCALE GENOMIC DNA]</scope>
    <source>
        <strain evidence="1 2">YBY</strain>
    </source>
</reference>
<comment type="caution">
    <text evidence="1">The sequence shown here is derived from an EMBL/GenBank/DDBJ whole genome shotgun (WGS) entry which is preliminary data.</text>
</comment>
<dbReference type="Proteomes" id="UP000245216">
    <property type="component" value="Unassembled WGS sequence"/>
</dbReference>
<gene>
    <name evidence="1" type="ORF">DF183_12010</name>
</gene>
<dbReference type="AlphaFoldDB" id="A0A2U2BIQ9"/>
<protein>
    <recommendedName>
        <fullName evidence="3">Glycosyltransferase</fullName>
    </recommendedName>
</protein>
<organism evidence="1 2">
    <name type="scientific">Alcaligenes faecalis</name>
    <dbReference type="NCBI Taxonomy" id="511"/>
    <lineage>
        <taxon>Bacteria</taxon>
        <taxon>Pseudomonadati</taxon>
        <taxon>Pseudomonadota</taxon>
        <taxon>Betaproteobacteria</taxon>
        <taxon>Burkholderiales</taxon>
        <taxon>Alcaligenaceae</taxon>
        <taxon>Alcaligenes</taxon>
    </lineage>
</organism>
<dbReference type="Pfam" id="PF13692">
    <property type="entry name" value="Glyco_trans_1_4"/>
    <property type="match status" value="1"/>
</dbReference>
<accession>A0A2U2BIQ9</accession>
<name>A0A2U2BIQ9_ALCFA</name>
<reference evidence="1 2" key="1">
    <citation type="submission" date="2018-05" db="EMBL/GenBank/DDBJ databases">
        <title>Genome Sequence of an Efficient Indole-Degrading Bacterium, Alcaligenes sp.YBY.</title>
        <authorList>
            <person name="Yang B."/>
        </authorList>
    </citation>
    <scope>NUCLEOTIDE SEQUENCE [LARGE SCALE GENOMIC DNA]</scope>
    <source>
        <strain evidence="1 2">YBY</strain>
    </source>
</reference>
<evidence type="ECO:0000313" key="1">
    <source>
        <dbReference type="EMBL" id="PWE13881.1"/>
    </source>
</evidence>